<dbReference type="SMART" id="SM00829">
    <property type="entry name" value="PKS_ER"/>
    <property type="match status" value="1"/>
</dbReference>
<dbReference type="PANTHER" id="PTHR11695:SF294">
    <property type="entry name" value="RETICULON-4-INTERACTING PROTEIN 1, MITOCHONDRIAL"/>
    <property type="match status" value="1"/>
</dbReference>
<dbReference type="Pfam" id="PF13602">
    <property type="entry name" value="ADH_zinc_N_2"/>
    <property type="match status" value="1"/>
</dbReference>
<dbReference type="PANTHER" id="PTHR11695">
    <property type="entry name" value="ALCOHOL DEHYDROGENASE RELATED"/>
    <property type="match status" value="1"/>
</dbReference>
<evidence type="ECO:0000313" key="3">
    <source>
        <dbReference type="EMBL" id="GMI29313.1"/>
    </source>
</evidence>
<evidence type="ECO:0000313" key="4">
    <source>
        <dbReference type="Proteomes" id="UP001165060"/>
    </source>
</evidence>
<proteinExistence type="predicted"/>
<dbReference type="EMBL" id="BRYB01000394">
    <property type="protein sequence ID" value="GMI29313.1"/>
    <property type="molecule type" value="Genomic_DNA"/>
</dbReference>
<dbReference type="InterPro" id="IPR011032">
    <property type="entry name" value="GroES-like_sf"/>
</dbReference>
<dbReference type="InterPro" id="IPR020843">
    <property type="entry name" value="ER"/>
</dbReference>
<dbReference type="Pfam" id="PF08240">
    <property type="entry name" value="ADH_N"/>
    <property type="match status" value="1"/>
</dbReference>
<dbReference type="Gene3D" id="3.40.50.720">
    <property type="entry name" value="NAD(P)-binding Rossmann-like Domain"/>
    <property type="match status" value="1"/>
</dbReference>
<reference evidence="3 4" key="1">
    <citation type="journal article" date="2023" name="Commun. Biol.">
        <title>Genome analysis of Parmales, the sister group of diatoms, reveals the evolutionary specialization of diatoms from phago-mixotrophs to photoautotrophs.</title>
        <authorList>
            <person name="Ban H."/>
            <person name="Sato S."/>
            <person name="Yoshikawa S."/>
            <person name="Yamada K."/>
            <person name="Nakamura Y."/>
            <person name="Ichinomiya M."/>
            <person name="Sato N."/>
            <person name="Blanc-Mathieu R."/>
            <person name="Endo H."/>
            <person name="Kuwata A."/>
            <person name="Ogata H."/>
        </authorList>
    </citation>
    <scope>NUCLEOTIDE SEQUENCE [LARGE SCALE GENOMIC DNA]</scope>
</reference>
<dbReference type="CDD" id="cd05289">
    <property type="entry name" value="MDR_like_2"/>
    <property type="match status" value="1"/>
</dbReference>
<keyword evidence="1" id="KW-0560">Oxidoreductase</keyword>
<comment type="caution">
    <text evidence="3">The sequence shown here is derived from an EMBL/GenBank/DDBJ whole genome shotgun (WGS) entry which is preliminary data.</text>
</comment>
<name>A0ABQ6MP24_9STRA</name>
<dbReference type="InterPro" id="IPR036291">
    <property type="entry name" value="NAD(P)-bd_dom_sf"/>
</dbReference>
<gene>
    <name evidence="3" type="ORF">TeGR_g213</name>
</gene>
<dbReference type="PROSITE" id="PS01162">
    <property type="entry name" value="QOR_ZETA_CRYSTAL"/>
    <property type="match status" value="1"/>
</dbReference>
<keyword evidence="4" id="KW-1185">Reference proteome</keyword>
<dbReference type="SUPFAM" id="SSF50129">
    <property type="entry name" value="GroES-like"/>
    <property type="match status" value="1"/>
</dbReference>
<evidence type="ECO:0000256" key="1">
    <source>
        <dbReference type="ARBA" id="ARBA00023002"/>
    </source>
</evidence>
<dbReference type="InterPro" id="IPR013154">
    <property type="entry name" value="ADH-like_N"/>
</dbReference>
<dbReference type="InterPro" id="IPR050700">
    <property type="entry name" value="YIM1/Zinc_Alcohol_DH_Fams"/>
</dbReference>
<accession>A0ABQ6MP24</accession>
<sequence>MSAISYSSHGSTEVLEFGTLPQPSIKANQILVHTEYAALNPCDFKFRRMEIPSFIADFLFPKPKIPALDLAGVVAEVGADVTTFKVGDRVAATQPIVHTRWGTLSEYSAVDASHAALVPESVSLRDAAAVSLVGLTAVQALANVATSPGDTILIHAGSGGLGSFAVQWASKVLGLHVSATASAKNKDFLESLGADVAIDYRAEGSDAWDAGEPEYDVILDPMSYAYESRVLGTGVLSPTGHYLNIASSNWAPGKGGIEEANGLRTYLNLAYYGIKNAAASVGLGEKGMGYSFVAIVPDGEMLAGILAQLEKGAVRAVIDKQFDLAEAKQAYEHLETGRAKGKVVIKI</sequence>
<evidence type="ECO:0000259" key="2">
    <source>
        <dbReference type="SMART" id="SM00829"/>
    </source>
</evidence>
<protein>
    <recommendedName>
        <fullName evidence="2">Enoyl reductase (ER) domain-containing protein</fullName>
    </recommendedName>
</protein>
<dbReference type="SUPFAM" id="SSF51735">
    <property type="entry name" value="NAD(P)-binding Rossmann-fold domains"/>
    <property type="match status" value="1"/>
</dbReference>
<organism evidence="3 4">
    <name type="scientific">Tetraparma gracilis</name>
    <dbReference type="NCBI Taxonomy" id="2962635"/>
    <lineage>
        <taxon>Eukaryota</taxon>
        <taxon>Sar</taxon>
        <taxon>Stramenopiles</taxon>
        <taxon>Ochrophyta</taxon>
        <taxon>Bolidophyceae</taxon>
        <taxon>Parmales</taxon>
        <taxon>Triparmaceae</taxon>
        <taxon>Tetraparma</taxon>
    </lineage>
</organism>
<dbReference type="InterPro" id="IPR002364">
    <property type="entry name" value="Quin_OxRdtase/zeta-crystal_CS"/>
</dbReference>
<dbReference type="Gene3D" id="3.90.180.10">
    <property type="entry name" value="Medium-chain alcohol dehydrogenases, catalytic domain"/>
    <property type="match status" value="1"/>
</dbReference>
<dbReference type="Proteomes" id="UP001165060">
    <property type="component" value="Unassembled WGS sequence"/>
</dbReference>
<feature type="domain" description="Enoyl reductase (ER)" evidence="2">
    <location>
        <begin position="10"/>
        <end position="345"/>
    </location>
</feature>